<sequence length="243" mass="27896">MSETKSMSEIVLRDAYYSELPEIAHVMAQAFWEDNLFGQLIHPHRNEYPDDVDLYWLRRARVNFWDYRWRWLVAVAKDESGREVIAGIAQWARLGDGGQKLECSYLDPRNLLKPLSSVAMKVHAWAWPSRATDPKEEDIIERAYPHFDDLWSGKRAESWYLEGLAVHPGFQGRNVGRKLVHWGLEKAQAEGVCASVVSALGKDEFYTKCGFDEQHGSARQGDGNPLTDVEGANIFWKWPKTKS</sequence>
<dbReference type="InterPro" id="IPR052523">
    <property type="entry name" value="Trichothecene_AcTrans"/>
</dbReference>
<dbReference type="PANTHER" id="PTHR42791:SF16">
    <property type="entry name" value="N-ACETYLTRANSFERASE DOMAIN-CONTAINING PROTEIN"/>
    <property type="match status" value="1"/>
</dbReference>
<dbReference type="InterPro" id="IPR016181">
    <property type="entry name" value="Acyl_CoA_acyltransferase"/>
</dbReference>
<proteinExistence type="predicted"/>
<dbReference type="HOGENOM" id="CLU_060131_3_1_1"/>
<feature type="domain" description="N-acetyltransferase" evidence="1">
    <location>
        <begin position="159"/>
        <end position="241"/>
    </location>
</feature>
<dbReference type="Gene3D" id="3.40.630.30">
    <property type="match status" value="1"/>
</dbReference>
<dbReference type="InterPro" id="IPR000182">
    <property type="entry name" value="GNAT_dom"/>
</dbReference>
<organism evidence="2">
    <name type="scientific">Fusarium oxysporum f. sp. pisi HDV247</name>
    <dbReference type="NCBI Taxonomy" id="1080344"/>
    <lineage>
        <taxon>Eukaryota</taxon>
        <taxon>Fungi</taxon>
        <taxon>Dikarya</taxon>
        <taxon>Ascomycota</taxon>
        <taxon>Pezizomycotina</taxon>
        <taxon>Sordariomycetes</taxon>
        <taxon>Hypocreomycetidae</taxon>
        <taxon>Hypocreales</taxon>
        <taxon>Nectriaceae</taxon>
        <taxon>Fusarium</taxon>
        <taxon>Fusarium oxysporum species complex</taxon>
    </lineage>
</organism>
<dbReference type="Pfam" id="PF13508">
    <property type="entry name" value="Acetyltransf_7"/>
    <property type="match status" value="1"/>
</dbReference>
<name>W9NKR5_FUSOX</name>
<accession>W9NKR5</accession>
<dbReference type="PANTHER" id="PTHR42791">
    <property type="entry name" value="GNAT FAMILY ACETYLTRANSFERASE"/>
    <property type="match status" value="1"/>
</dbReference>
<gene>
    <name evidence="2" type="ORF">FOVG_18037</name>
</gene>
<reference evidence="2" key="2">
    <citation type="submission" date="2012-05" db="EMBL/GenBank/DDBJ databases">
        <title>Annotation of the Genome Sequence of Fusarium oxysporum HDV247.</title>
        <authorList>
            <consortium name="The Broad Institute Genomics Platform"/>
            <person name="Ma L.-J."/>
            <person name="Corby-Kistler H."/>
            <person name="Broz K."/>
            <person name="Gale L.R."/>
            <person name="Jonkers W."/>
            <person name="O'Donnell K."/>
            <person name="Ploetz R."/>
            <person name="Steinberg C."/>
            <person name="Schwartz D.C."/>
            <person name="VanEtten H."/>
            <person name="Zhou S."/>
            <person name="Young S.K."/>
            <person name="Zeng Q."/>
            <person name="Gargeya S."/>
            <person name="Fitzgerald M."/>
            <person name="Abouelleil A."/>
            <person name="Alvarado L."/>
            <person name="Chapman S.B."/>
            <person name="Gainer-Dewar J."/>
            <person name="Goldberg J."/>
            <person name="Griggs A."/>
            <person name="Gujja S."/>
            <person name="Hansen M."/>
            <person name="Howarth C."/>
            <person name="Imamovic A."/>
            <person name="Ireland A."/>
            <person name="Larimer J."/>
            <person name="McCowan C."/>
            <person name="Murphy C."/>
            <person name="Pearson M."/>
            <person name="Poon T.W."/>
            <person name="Priest M."/>
            <person name="Roberts A."/>
            <person name="Saif S."/>
            <person name="Shea T."/>
            <person name="Sykes S."/>
            <person name="Wortman J."/>
            <person name="Nusbaum C."/>
            <person name="Birren B."/>
        </authorList>
    </citation>
    <scope>NUCLEOTIDE SEQUENCE</scope>
    <source>
        <strain evidence="2">HDV247</strain>
    </source>
</reference>
<evidence type="ECO:0000313" key="2">
    <source>
        <dbReference type="EMBL" id="EXA30617.1"/>
    </source>
</evidence>
<dbReference type="CDD" id="cd04301">
    <property type="entry name" value="NAT_SF"/>
    <property type="match status" value="1"/>
</dbReference>
<reference evidence="2" key="1">
    <citation type="submission" date="2011-10" db="EMBL/GenBank/DDBJ databases">
        <title>The Genome Sequence of Fusarium oxysporum HDV247.</title>
        <authorList>
            <consortium name="The Broad Institute Genome Sequencing Platform"/>
            <person name="Ma L.-J."/>
            <person name="Gale L.R."/>
            <person name="Schwartz D.C."/>
            <person name="Zhou S."/>
            <person name="Corby-Kistler H."/>
            <person name="Young S.K."/>
            <person name="Zeng Q."/>
            <person name="Gargeya S."/>
            <person name="Fitzgerald M."/>
            <person name="Haas B."/>
            <person name="Abouelleil A."/>
            <person name="Alvarado L."/>
            <person name="Arachchi H.M."/>
            <person name="Berlin A."/>
            <person name="Brown A."/>
            <person name="Chapman S.B."/>
            <person name="Chen Z."/>
            <person name="Dunbar C."/>
            <person name="Freedman E."/>
            <person name="Gearin G."/>
            <person name="Goldberg J."/>
            <person name="Griggs A."/>
            <person name="Gujja S."/>
            <person name="Heiman D."/>
            <person name="Howarth C."/>
            <person name="Larson L."/>
            <person name="Lui A."/>
            <person name="MacDonald P.J.P."/>
            <person name="Montmayeur A."/>
            <person name="Murphy C."/>
            <person name="Neiman D."/>
            <person name="Pearson M."/>
            <person name="Priest M."/>
            <person name="Roberts A."/>
            <person name="Saif S."/>
            <person name="Shea T."/>
            <person name="Shenoy N."/>
            <person name="Sisk P."/>
            <person name="Stolte C."/>
            <person name="Sykes S."/>
            <person name="Wortman J."/>
            <person name="Nusbaum C."/>
            <person name="Birren B."/>
        </authorList>
    </citation>
    <scope>NUCLEOTIDE SEQUENCE [LARGE SCALE GENOMIC DNA]</scope>
    <source>
        <strain evidence="2">HDV247</strain>
    </source>
</reference>
<dbReference type="AlphaFoldDB" id="W9NKR5"/>
<dbReference type="EMBL" id="JH651043">
    <property type="protein sequence ID" value="EXA30617.1"/>
    <property type="molecule type" value="Genomic_DNA"/>
</dbReference>
<dbReference type="PROSITE" id="PS51186">
    <property type="entry name" value="GNAT"/>
    <property type="match status" value="1"/>
</dbReference>
<dbReference type="OrthoDB" id="2115692at2759"/>
<dbReference type="GO" id="GO:0016747">
    <property type="term" value="F:acyltransferase activity, transferring groups other than amino-acyl groups"/>
    <property type="evidence" value="ECO:0007669"/>
    <property type="project" value="InterPro"/>
</dbReference>
<dbReference type="SUPFAM" id="SSF55729">
    <property type="entry name" value="Acyl-CoA N-acyltransferases (Nat)"/>
    <property type="match status" value="1"/>
</dbReference>
<dbReference type="Proteomes" id="UP000030751">
    <property type="component" value="Unassembled WGS sequence"/>
</dbReference>
<evidence type="ECO:0000259" key="1">
    <source>
        <dbReference type="PROSITE" id="PS51186"/>
    </source>
</evidence>
<protein>
    <recommendedName>
        <fullName evidence="1">N-acetyltransferase domain-containing protein</fullName>
    </recommendedName>
</protein>